<protein>
    <submittedName>
        <fullName evidence="2">Uncharacterized protein</fullName>
    </submittedName>
</protein>
<name>A0ABP7BQY1_9ACTN</name>
<dbReference type="Proteomes" id="UP001500902">
    <property type="component" value="Unassembled WGS sequence"/>
</dbReference>
<dbReference type="EMBL" id="BAAAZP010000067">
    <property type="protein sequence ID" value="GAA3667546.1"/>
    <property type="molecule type" value="Genomic_DNA"/>
</dbReference>
<keyword evidence="3" id="KW-1185">Reference proteome</keyword>
<accession>A0ABP7BQY1</accession>
<keyword evidence="1" id="KW-0812">Transmembrane</keyword>
<comment type="caution">
    <text evidence="2">The sequence shown here is derived from an EMBL/GenBank/DDBJ whole genome shotgun (WGS) entry which is preliminary data.</text>
</comment>
<proteinExistence type="predicted"/>
<keyword evidence="1" id="KW-0472">Membrane</keyword>
<evidence type="ECO:0000313" key="2">
    <source>
        <dbReference type="EMBL" id="GAA3667546.1"/>
    </source>
</evidence>
<evidence type="ECO:0000256" key="1">
    <source>
        <dbReference type="SAM" id="Phobius"/>
    </source>
</evidence>
<sequence>MSPAERSSIQNIILLCVGHHKLIDREPTAKQYTVEILQSWKVEREGDYAATLNGIGVVTESKLQELIVDAVARTKDDLLSAINSLKSSNGEMVETLRSLITESFDRLYAVEDIELLHEAALRLTHLHDHAPMIHEAARNLIHLHDHAWPLHEAAIKLGNLEHMSWTLRNAVDQIQWHTLRDFSDKVGDLSSGSPRLTDHDFSSSELAATVNRLEAAIKNLDIVRSQPTMEPRQGSTTPWRFTAISERVWLTRGFIIGISFAVTIAICAAIVAINASGP</sequence>
<keyword evidence="1" id="KW-1133">Transmembrane helix</keyword>
<organism evidence="2 3">
    <name type="scientific">Nonomuraea antimicrobica</name>
    <dbReference type="NCBI Taxonomy" id="561173"/>
    <lineage>
        <taxon>Bacteria</taxon>
        <taxon>Bacillati</taxon>
        <taxon>Actinomycetota</taxon>
        <taxon>Actinomycetes</taxon>
        <taxon>Streptosporangiales</taxon>
        <taxon>Streptosporangiaceae</taxon>
        <taxon>Nonomuraea</taxon>
    </lineage>
</organism>
<gene>
    <name evidence="2" type="ORF">GCM10022224_034720</name>
</gene>
<feature type="transmembrane region" description="Helical" evidence="1">
    <location>
        <begin position="249"/>
        <end position="273"/>
    </location>
</feature>
<evidence type="ECO:0000313" key="3">
    <source>
        <dbReference type="Proteomes" id="UP001500902"/>
    </source>
</evidence>
<reference evidence="3" key="1">
    <citation type="journal article" date="2019" name="Int. J. Syst. Evol. Microbiol.">
        <title>The Global Catalogue of Microorganisms (GCM) 10K type strain sequencing project: providing services to taxonomists for standard genome sequencing and annotation.</title>
        <authorList>
            <consortium name="The Broad Institute Genomics Platform"/>
            <consortium name="The Broad Institute Genome Sequencing Center for Infectious Disease"/>
            <person name="Wu L."/>
            <person name="Ma J."/>
        </authorList>
    </citation>
    <scope>NUCLEOTIDE SEQUENCE [LARGE SCALE GENOMIC DNA]</scope>
    <source>
        <strain evidence="3">JCM 16904</strain>
    </source>
</reference>